<accession>A0ABV7N2R0</accession>
<evidence type="ECO:0000313" key="4">
    <source>
        <dbReference type="Proteomes" id="UP001595637"/>
    </source>
</evidence>
<dbReference type="InterPro" id="IPR050266">
    <property type="entry name" value="AB_hydrolase_sf"/>
</dbReference>
<dbReference type="InterPro" id="IPR000639">
    <property type="entry name" value="Epox_hydrolase-like"/>
</dbReference>
<proteinExistence type="predicted"/>
<dbReference type="InterPro" id="IPR000073">
    <property type="entry name" value="AB_hydrolase_1"/>
</dbReference>
<evidence type="ECO:0000256" key="1">
    <source>
        <dbReference type="ARBA" id="ARBA00022801"/>
    </source>
</evidence>
<dbReference type="PRINTS" id="PR00412">
    <property type="entry name" value="EPOXHYDRLASE"/>
</dbReference>
<dbReference type="InterPro" id="IPR029058">
    <property type="entry name" value="AB_hydrolase_fold"/>
</dbReference>
<dbReference type="RefSeq" id="WP_380652466.1">
    <property type="nucleotide sequence ID" value="NZ_JBHRVQ010000001.1"/>
</dbReference>
<organism evidence="3 4">
    <name type="scientific">Salinicoccus sesuvii</name>
    <dbReference type="NCBI Taxonomy" id="868281"/>
    <lineage>
        <taxon>Bacteria</taxon>
        <taxon>Bacillati</taxon>
        <taxon>Bacillota</taxon>
        <taxon>Bacilli</taxon>
        <taxon>Bacillales</taxon>
        <taxon>Staphylococcaceae</taxon>
        <taxon>Salinicoccus</taxon>
    </lineage>
</organism>
<evidence type="ECO:0000313" key="3">
    <source>
        <dbReference type="EMBL" id="MFC3387870.1"/>
    </source>
</evidence>
<protein>
    <submittedName>
        <fullName evidence="3">Alpha/beta fold hydrolase</fullName>
    </submittedName>
</protein>
<dbReference type="Gene3D" id="3.40.50.1820">
    <property type="entry name" value="alpha/beta hydrolase"/>
    <property type="match status" value="1"/>
</dbReference>
<feature type="domain" description="AB hydrolase-1" evidence="2">
    <location>
        <begin position="23"/>
        <end position="256"/>
    </location>
</feature>
<evidence type="ECO:0000259" key="2">
    <source>
        <dbReference type="Pfam" id="PF00561"/>
    </source>
</evidence>
<dbReference type="GO" id="GO:0016787">
    <property type="term" value="F:hydrolase activity"/>
    <property type="evidence" value="ECO:0007669"/>
    <property type="project" value="UniProtKB-KW"/>
</dbReference>
<keyword evidence="4" id="KW-1185">Reference proteome</keyword>
<reference evidence="4" key="1">
    <citation type="journal article" date="2019" name="Int. J. Syst. Evol. Microbiol.">
        <title>The Global Catalogue of Microorganisms (GCM) 10K type strain sequencing project: providing services to taxonomists for standard genome sequencing and annotation.</title>
        <authorList>
            <consortium name="The Broad Institute Genomics Platform"/>
            <consortium name="The Broad Institute Genome Sequencing Center for Infectious Disease"/>
            <person name="Wu L."/>
            <person name="Ma J."/>
        </authorList>
    </citation>
    <scope>NUCLEOTIDE SEQUENCE [LARGE SCALE GENOMIC DNA]</scope>
    <source>
        <strain evidence="4">CCM 7756</strain>
    </source>
</reference>
<sequence length="270" mass="29916">MTHQIETKNGNKIHVEDYGSGQPVVFLHGWPANNRMFEAQALSVVENGYRYIGLDYKGYGGSDITADGYSYGEIADDIQQVVKTLGLKDIVVVGFSVGGPIALKYASKYNSDNLSKLILISPAAPSFVQQEGYAYGMKKEEVDELIQGLKQDRPKALDEFGQNFFSSNVENSEEFQTYFHGLVSTSSLIATVKLAESLRDEDLREEVKGLDLPVFGIHGKEDAVCPIEFSDVLAETLPSYTLHKVDDAGHAIFHEKQDEVNQLINDILKK</sequence>
<dbReference type="SUPFAM" id="SSF53474">
    <property type="entry name" value="alpha/beta-Hydrolases"/>
    <property type="match status" value="1"/>
</dbReference>
<dbReference type="Proteomes" id="UP001595637">
    <property type="component" value="Unassembled WGS sequence"/>
</dbReference>
<name>A0ABV7N2R0_9STAP</name>
<dbReference type="PRINTS" id="PR00111">
    <property type="entry name" value="ABHYDROLASE"/>
</dbReference>
<dbReference type="PANTHER" id="PTHR43798">
    <property type="entry name" value="MONOACYLGLYCEROL LIPASE"/>
    <property type="match status" value="1"/>
</dbReference>
<comment type="caution">
    <text evidence="3">The sequence shown here is derived from an EMBL/GenBank/DDBJ whole genome shotgun (WGS) entry which is preliminary data.</text>
</comment>
<dbReference type="PANTHER" id="PTHR43798:SF31">
    <property type="entry name" value="AB HYDROLASE SUPERFAMILY PROTEIN YCLE"/>
    <property type="match status" value="1"/>
</dbReference>
<dbReference type="Pfam" id="PF00561">
    <property type="entry name" value="Abhydrolase_1"/>
    <property type="match status" value="1"/>
</dbReference>
<dbReference type="EMBL" id="JBHRVQ010000001">
    <property type="protein sequence ID" value="MFC3387870.1"/>
    <property type="molecule type" value="Genomic_DNA"/>
</dbReference>
<gene>
    <name evidence="3" type="ORF">ACFOEO_04555</name>
</gene>
<keyword evidence="1 3" id="KW-0378">Hydrolase</keyword>